<feature type="compositionally biased region" description="Polar residues" evidence="1">
    <location>
        <begin position="46"/>
        <end position="65"/>
    </location>
</feature>
<evidence type="ECO:0000313" key="2">
    <source>
        <dbReference type="EMBL" id="KAJ8371707.1"/>
    </source>
</evidence>
<dbReference type="InterPro" id="IPR003961">
    <property type="entry name" value="FN3_dom"/>
</dbReference>
<dbReference type="Proteomes" id="UP001221898">
    <property type="component" value="Unassembled WGS sequence"/>
</dbReference>
<evidence type="ECO:0008006" key="4">
    <source>
        <dbReference type="Google" id="ProtNLM"/>
    </source>
</evidence>
<organism evidence="2 3">
    <name type="scientific">Aldrovandia affinis</name>
    <dbReference type="NCBI Taxonomy" id="143900"/>
    <lineage>
        <taxon>Eukaryota</taxon>
        <taxon>Metazoa</taxon>
        <taxon>Chordata</taxon>
        <taxon>Craniata</taxon>
        <taxon>Vertebrata</taxon>
        <taxon>Euteleostomi</taxon>
        <taxon>Actinopterygii</taxon>
        <taxon>Neopterygii</taxon>
        <taxon>Teleostei</taxon>
        <taxon>Notacanthiformes</taxon>
        <taxon>Halosauridae</taxon>
        <taxon>Aldrovandia</taxon>
    </lineage>
</organism>
<accession>A0AAD7R8S2</accession>
<feature type="region of interest" description="Disordered" evidence="1">
    <location>
        <begin position="45"/>
        <end position="244"/>
    </location>
</feature>
<dbReference type="InterPro" id="IPR013783">
    <property type="entry name" value="Ig-like_fold"/>
</dbReference>
<dbReference type="AlphaFoldDB" id="A0AAD7R8S2"/>
<feature type="compositionally biased region" description="Polar residues" evidence="1">
    <location>
        <begin position="128"/>
        <end position="139"/>
    </location>
</feature>
<feature type="compositionally biased region" description="Polar residues" evidence="1">
    <location>
        <begin position="80"/>
        <end position="93"/>
    </location>
</feature>
<dbReference type="CDD" id="cd00063">
    <property type="entry name" value="FN3"/>
    <property type="match status" value="1"/>
</dbReference>
<dbReference type="SUPFAM" id="SSF49265">
    <property type="entry name" value="Fibronectin type III"/>
    <property type="match status" value="1"/>
</dbReference>
<feature type="compositionally biased region" description="Basic and acidic residues" evidence="1">
    <location>
        <begin position="159"/>
        <end position="168"/>
    </location>
</feature>
<sequence length="364" mass="39963">MECPECGRACQENYKFCSECGYNLHSARTAQTDLNRVEGGECSVLTAESSGPTAASKSHAHSNTGPPADGIEETVKDGTQKSGVESGNQQRDTTPAEHVTCDTPSTDRENQRETTPSRSSLDPAPAPETTSQSLAQSEPITACPDKPDTKSGLVDSDDMERTLSKNSKDTVSTSQEDEEEEEEFEDAFEHLEDEAEVRGDFSNNIQPQGPLDGATETKDPEESVTLSKGISKGEDTPEETVPEEHRELMPMEGLTIGAVTFHSISLNQRWLPGVKDMFTSVLSYLSSGDQKRHTSTISHTALSEPSAPERLRVEEVRSRSVRLLWDPPTKMEGVSYTFSITYTCATERTQRADDWSQQQHSRPV</sequence>
<comment type="caution">
    <text evidence="2">The sequence shown here is derived from an EMBL/GenBank/DDBJ whole genome shotgun (WGS) entry which is preliminary data.</text>
</comment>
<gene>
    <name evidence="2" type="ORF">AAFF_G00303160</name>
</gene>
<keyword evidence="3" id="KW-1185">Reference proteome</keyword>
<reference evidence="2" key="1">
    <citation type="journal article" date="2023" name="Science">
        <title>Genome structures resolve the early diversification of teleost fishes.</title>
        <authorList>
            <person name="Parey E."/>
            <person name="Louis A."/>
            <person name="Montfort J."/>
            <person name="Bouchez O."/>
            <person name="Roques C."/>
            <person name="Iampietro C."/>
            <person name="Lluch J."/>
            <person name="Castinel A."/>
            <person name="Donnadieu C."/>
            <person name="Desvignes T."/>
            <person name="Floi Bucao C."/>
            <person name="Jouanno E."/>
            <person name="Wen M."/>
            <person name="Mejri S."/>
            <person name="Dirks R."/>
            <person name="Jansen H."/>
            <person name="Henkel C."/>
            <person name="Chen W.J."/>
            <person name="Zahm M."/>
            <person name="Cabau C."/>
            <person name="Klopp C."/>
            <person name="Thompson A.W."/>
            <person name="Robinson-Rechavi M."/>
            <person name="Braasch I."/>
            <person name="Lecointre G."/>
            <person name="Bobe J."/>
            <person name="Postlethwait J.H."/>
            <person name="Berthelot C."/>
            <person name="Roest Crollius H."/>
            <person name="Guiguen Y."/>
        </authorList>
    </citation>
    <scope>NUCLEOTIDE SEQUENCE</scope>
    <source>
        <strain evidence="2">NC1722</strain>
    </source>
</reference>
<proteinExistence type="predicted"/>
<dbReference type="InterPro" id="IPR036116">
    <property type="entry name" value="FN3_sf"/>
</dbReference>
<evidence type="ECO:0000256" key="1">
    <source>
        <dbReference type="SAM" id="MobiDB-lite"/>
    </source>
</evidence>
<evidence type="ECO:0000313" key="3">
    <source>
        <dbReference type="Proteomes" id="UP001221898"/>
    </source>
</evidence>
<feature type="compositionally biased region" description="Acidic residues" evidence="1">
    <location>
        <begin position="175"/>
        <end position="195"/>
    </location>
</feature>
<name>A0AAD7R8S2_9TELE</name>
<dbReference type="EMBL" id="JAINUG010000436">
    <property type="protein sequence ID" value="KAJ8371707.1"/>
    <property type="molecule type" value="Genomic_DNA"/>
</dbReference>
<protein>
    <recommendedName>
        <fullName evidence="4">Fibronectin type-III domain-containing protein</fullName>
    </recommendedName>
</protein>
<dbReference type="Gene3D" id="2.60.40.10">
    <property type="entry name" value="Immunoglobulins"/>
    <property type="match status" value="1"/>
</dbReference>